<dbReference type="Proteomes" id="UP000316125">
    <property type="component" value="Chromosome"/>
</dbReference>
<evidence type="ECO:0008006" key="4">
    <source>
        <dbReference type="Google" id="ProtNLM"/>
    </source>
</evidence>
<feature type="chain" id="PRO_5021336234" description="Acyl-CoA dehydrogenase" evidence="1">
    <location>
        <begin position="24"/>
        <end position="196"/>
    </location>
</feature>
<dbReference type="RefSeq" id="WP_140038495.1">
    <property type="nucleotide sequence ID" value="NZ_CP041040.1"/>
</dbReference>
<gene>
    <name evidence="2" type="ORF">FIV50_17245</name>
</gene>
<dbReference type="AlphaFoldDB" id="A0A4Y5YVG3"/>
<evidence type="ECO:0000256" key="1">
    <source>
        <dbReference type="SAM" id="SignalP"/>
    </source>
</evidence>
<dbReference type="InterPro" id="IPR023833">
    <property type="entry name" value="Signal_pept_SipW-depend-type"/>
</dbReference>
<keyword evidence="1" id="KW-0732">Signal</keyword>
<evidence type="ECO:0000313" key="3">
    <source>
        <dbReference type="Proteomes" id="UP000316125"/>
    </source>
</evidence>
<feature type="signal peptide" evidence="1">
    <location>
        <begin position="1"/>
        <end position="23"/>
    </location>
</feature>
<reference evidence="2 3" key="1">
    <citation type="submission" date="2019-06" db="EMBL/GenBank/DDBJ databases">
        <title>Complete genome of Microbacterium foliorum M2.</title>
        <authorList>
            <person name="Cao G."/>
        </authorList>
    </citation>
    <scope>NUCLEOTIDE SEQUENCE [LARGE SCALE GENOMIC DNA]</scope>
    <source>
        <strain evidence="2 3">M2</strain>
    </source>
</reference>
<dbReference type="NCBIfam" id="TIGR04088">
    <property type="entry name" value="cognate_SipW"/>
    <property type="match status" value="1"/>
</dbReference>
<evidence type="ECO:0000313" key="2">
    <source>
        <dbReference type="EMBL" id="QDE36373.1"/>
    </source>
</evidence>
<accession>A0A4Y5YVG3</accession>
<dbReference type="OrthoDB" id="9962613at2"/>
<dbReference type="EMBL" id="CP041040">
    <property type="protein sequence ID" value="QDE36373.1"/>
    <property type="molecule type" value="Genomic_DNA"/>
</dbReference>
<name>A0A4Y5YVG3_9MICO</name>
<protein>
    <recommendedName>
        <fullName evidence="4">Acyl-CoA dehydrogenase</fullName>
    </recommendedName>
</protein>
<organism evidence="2 3">
    <name type="scientific">Microbacterium foliorum</name>
    <dbReference type="NCBI Taxonomy" id="104336"/>
    <lineage>
        <taxon>Bacteria</taxon>
        <taxon>Bacillati</taxon>
        <taxon>Actinomycetota</taxon>
        <taxon>Actinomycetes</taxon>
        <taxon>Micrococcales</taxon>
        <taxon>Microbacteriaceae</taxon>
        <taxon>Microbacterium</taxon>
    </lineage>
</organism>
<proteinExistence type="predicted"/>
<sequence length="196" mass="19345">MKRLAVTIAAVALVLLVGTGTTAALWNDSEAVEGTTVNSGTLKLTMNGQSQVTIGPLSGLYPGGVIATKIALAGQASGNLGLDYTLAAILSDTSSASSTLYGIIDAQVFTQSDAGASCASTGLPDGMQVYGSGGGFTELSALVVTESLVAPAADSATTHLCIRFTIPAGTPPDVGGIELSGAATTFTITATGEGTR</sequence>